<evidence type="ECO:0000313" key="3">
    <source>
        <dbReference type="Proteomes" id="UP000765509"/>
    </source>
</evidence>
<feature type="compositionally biased region" description="Basic and acidic residues" evidence="1">
    <location>
        <begin position="56"/>
        <end position="66"/>
    </location>
</feature>
<feature type="compositionally biased region" description="Low complexity" evidence="1">
    <location>
        <begin position="99"/>
        <end position="119"/>
    </location>
</feature>
<reference evidence="2" key="1">
    <citation type="submission" date="2021-03" db="EMBL/GenBank/DDBJ databases">
        <title>Draft genome sequence of rust myrtle Austropuccinia psidii MF-1, a brazilian biotype.</title>
        <authorList>
            <person name="Quecine M.C."/>
            <person name="Pachon D.M.R."/>
            <person name="Bonatelli M.L."/>
            <person name="Correr F.H."/>
            <person name="Franceschini L.M."/>
            <person name="Leite T.F."/>
            <person name="Margarido G.R.A."/>
            <person name="Almeida C.A."/>
            <person name="Ferrarezi J.A."/>
            <person name="Labate C.A."/>
        </authorList>
    </citation>
    <scope>NUCLEOTIDE SEQUENCE</scope>
    <source>
        <strain evidence="2">MF-1</strain>
    </source>
</reference>
<feature type="region of interest" description="Disordered" evidence="1">
    <location>
        <begin position="253"/>
        <end position="273"/>
    </location>
</feature>
<comment type="caution">
    <text evidence="2">The sequence shown here is derived from an EMBL/GenBank/DDBJ whole genome shotgun (WGS) entry which is preliminary data.</text>
</comment>
<feature type="region of interest" description="Disordered" evidence="1">
    <location>
        <begin position="39"/>
        <end position="138"/>
    </location>
</feature>
<protein>
    <submittedName>
        <fullName evidence="2">Uncharacterized protein</fullName>
    </submittedName>
</protein>
<dbReference type="InterPro" id="IPR037666">
    <property type="entry name" value="CCDC43"/>
</dbReference>
<feature type="compositionally biased region" description="Polar residues" evidence="1">
    <location>
        <begin position="67"/>
        <end position="98"/>
    </location>
</feature>
<dbReference type="EMBL" id="AVOT02024950">
    <property type="protein sequence ID" value="MBW0515931.1"/>
    <property type="molecule type" value="Genomic_DNA"/>
</dbReference>
<dbReference type="Proteomes" id="UP000765509">
    <property type="component" value="Unassembled WGS sequence"/>
</dbReference>
<accession>A0A9Q3EBS2</accession>
<feature type="compositionally biased region" description="Basic and acidic residues" evidence="1">
    <location>
        <begin position="121"/>
        <end position="131"/>
    </location>
</feature>
<sequence length="273" mass="30873">MKSRLKKSLKSLIESFKGHLDSLLADESTSDYILDLLSQSEISDDEKQETIQGILELHHDSSKSQDDQAGSTYNERPSKIPNIQESVSQFIKTANDYLSNPNRSSHSTASSPPNSPSLSTQDRKNFQKSTEDQDEDILEKLRRKTLISTYGHVAEPEIPSTSVAPDKPYNDLNSADDPNQPSKEFLDEQLKLLSLKKKQRKKIESKRLDDPLLRPNLNSALVDHENKLRREEAAAKAKAKVEKNKADLIKQRETQLKKKAEARAKSAKLERRA</sequence>
<proteinExistence type="predicted"/>
<keyword evidence="3" id="KW-1185">Reference proteome</keyword>
<dbReference type="AlphaFoldDB" id="A0A9Q3EBS2"/>
<dbReference type="PANTHER" id="PTHR31684">
    <property type="entry name" value="COILED-COIL DOMAIN-CONTAINING PROTEIN 43"/>
    <property type="match status" value="1"/>
</dbReference>
<feature type="compositionally biased region" description="Polar residues" evidence="1">
    <location>
        <begin position="171"/>
        <end position="182"/>
    </location>
</feature>
<feature type="region of interest" description="Disordered" evidence="1">
    <location>
        <begin position="152"/>
        <end position="182"/>
    </location>
</feature>
<dbReference type="OrthoDB" id="2507319at2759"/>
<evidence type="ECO:0000256" key="1">
    <source>
        <dbReference type="SAM" id="MobiDB-lite"/>
    </source>
</evidence>
<organism evidence="2 3">
    <name type="scientific">Austropuccinia psidii MF-1</name>
    <dbReference type="NCBI Taxonomy" id="1389203"/>
    <lineage>
        <taxon>Eukaryota</taxon>
        <taxon>Fungi</taxon>
        <taxon>Dikarya</taxon>
        <taxon>Basidiomycota</taxon>
        <taxon>Pucciniomycotina</taxon>
        <taxon>Pucciniomycetes</taxon>
        <taxon>Pucciniales</taxon>
        <taxon>Sphaerophragmiaceae</taxon>
        <taxon>Austropuccinia</taxon>
    </lineage>
</organism>
<evidence type="ECO:0000313" key="2">
    <source>
        <dbReference type="EMBL" id="MBW0515931.1"/>
    </source>
</evidence>
<name>A0A9Q3EBS2_9BASI</name>
<gene>
    <name evidence="2" type="ORF">O181_055646</name>
</gene>
<dbReference type="PANTHER" id="PTHR31684:SF2">
    <property type="entry name" value="COILED-COIL DOMAIN-CONTAINING PROTEIN 43"/>
    <property type="match status" value="1"/>
</dbReference>